<organism evidence="1 2">
    <name type="scientific">Cryobacterium arcticum</name>
    <dbReference type="NCBI Taxonomy" id="670052"/>
    <lineage>
        <taxon>Bacteria</taxon>
        <taxon>Bacillati</taxon>
        <taxon>Actinomycetota</taxon>
        <taxon>Actinomycetes</taxon>
        <taxon>Micrococcales</taxon>
        <taxon>Microbacteriaceae</taxon>
        <taxon>Cryobacterium</taxon>
    </lineage>
</organism>
<evidence type="ECO:0000313" key="2">
    <source>
        <dbReference type="Proteomes" id="UP000092582"/>
    </source>
</evidence>
<name>A0A1B1BLM5_9MICO</name>
<dbReference type="Proteomes" id="UP000092582">
    <property type="component" value="Chromosome 1"/>
</dbReference>
<sequence length="168" mass="18572">MHSQARAGELTSISSLSESAGITRATFYNHFDTFEEAAWFAILDSFDHLIAQAFERRDEGIELAVAAIENLRTIVELLRAEPQLFHLADSYDNGSDLRGIAEIIRVQNRIVWVDSGDDSATAEVEITYAAAGLYAVLSMGARSEDDAGEIARVAHSLLPDWMRQANRN</sequence>
<keyword evidence="2" id="KW-1185">Reference proteome</keyword>
<dbReference type="AlphaFoldDB" id="A0A1B1BLM5"/>
<dbReference type="InterPro" id="IPR009057">
    <property type="entry name" value="Homeodomain-like_sf"/>
</dbReference>
<dbReference type="Gene3D" id="1.10.357.10">
    <property type="entry name" value="Tetracycline Repressor, domain 2"/>
    <property type="match status" value="1"/>
</dbReference>
<dbReference type="SUPFAM" id="SSF46689">
    <property type="entry name" value="Homeodomain-like"/>
    <property type="match status" value="1"/>
</dbReference>
<reference evidence="1 2" key="1">
    <citation type="submission" date="2016-06" db="EMBL/GenBank/DDBJ databases">
        <title>Genome sequencing of Cryobacterium arcticum PAMC 27867.</title>
        <authorList>
            <person name="Lee J."/>
            <person name="Kim O.-S."/>
        </authorList>
    </citation>
    <scope>NUCLEOTIDE SEQUENCE [LARGE SCALE GENOMIC DNA]</scope>
    <source>
        <strain evidence="1 2">PAMC 27867</strain>
    </source>
</reference>
<dbReference type="EMBL" id="CP016282">
    <property type="protein sequence ID" value="ANP73522.1"/>
    <property type="molecule type" value="Genomic_DNA"/>
</dbReference>
<dbReference type="KEGG" id="cart:PA27867_2578"/>
<accession>A0A1B1BLM5</accession>
<protein>
    <recommendedName>
        <fullName evidence="3">HTH tetR-type domain-containing protein</fullName>
    </recommendedName>
</protein>
<gene>
    <name evidence="1" type="ORF">PA27867_2578</name>
</gene>
<evidence type="ECO:0000313" key="1">
    <source>
        <dbReference type="EMBL" id="ANP73522.1"/>
    </source>
</evidence>
<evidence type="ECO:0008006" key="3">
    <source>
        <dbReference type="Google" id="ProtNLM"/>
    </source>
</evidence>
<proteinExistence type="predicted"/>